<dbReference type="Pfam" id="PF00196">
    <property type="entry name" value="GerE"/>
    <property type="match status" value="1"/>
</dbReference>
<gene>
    <name evidence="5" type="primary">vraR_4</name>
    <name evidence="5" type="ORF">GALL_304890</name>
</gene>
<proteinExistence type="predicted"/>
<dbReference type="EMBL" id="MLJW01000412">
    <property type="protein sequence ID" value="OIQ87642.1"/>
    <property type="molecule type" value="Genomic_DNA"/>
</dbReference>
<evidence type="ECO:0000256" key="2">
    <source>
        <dbReference type="ARBA" id="ARBA00023125"/>
    </source>
</evidence>
<accession>A0A1J5QWI0</accession>
<dbReference type="InterPro" id="IPR011006">
    <property type="entry name" value="CheY-like_superfamily"/>
</dbReference>
<dbReference type="InterPro" id="IPR001789">
    <property type="entry name" value="Sig_transdc_resp-reg_receiver"/>
</dbReference>
<dbReference type="CDD" id="cd06170">
    <property type="entry name" value="LuxR_C_like"/>
    <property type="match status" value="1"/>
</dbReference>
<dbReference type="AlphaFoldDB" id="A0A1J5QWI0"/>
<dbReference type="InterPro" id="IPR016032">
    <property type="entry name" value="Sig_transdc_resp-reg_C-effctor"/>
</dbReference>
<dbReference type="SUPFAM" id="SSF46894">
    <property type="entry name" value="C-terminal effector domain of the bipartite response regulators"/>
    <property type="match status" value="1"/>
</dbReference>
<dbReference type="GO" id="GO:0003677">
    <property type="term" value="F:DNA binding"/>
    <property type="evidence" value="ECO:0007669"/>
    <property type="project" value="UniProtKB-KW"/>
</dbReference>
<dbReference type="PANTHER" id="PTHR43214">
    <property type="entry name" value="TWO-COMPONENT RESPONSE REGULATOR"/>
    <property type="match status" value="1"/>
</dbReference>
<dbReference type="PROSITE" id="PS50110">
    <property type="entry name" value="RESPONSE_REGULATORY"/>
    <property type="match status" value="1"/>
</dbReference>
<dbReference type="SUPFAM" id="SSF52172">
    <property type="entry name" value="CheY-like"/>
    <property type="match status" value="1"/>
</dbReference>
<dbReference type="PROSITE" id="PS50043">
    <property type="entry name" value="HTH_LUXR_2"/>
    <property type="match status" value="1"/>
</dbReference>
<evidence type="ECO:0000313" key="5">
    <source>
        <dbReference type="EMBL" id="OIQ87642.1"/>
    </source>
</evidence>
<reference evidence="5" key="1">
    <citation type="submission" date="2016-10" db="EMBL/GenBank/DDBJ databases">
        <title>Sequence of Gallionella enrichment culture.</title>
        <authorList>
            <person name="Poehlein A."/>
            <person name="Muehling M."/>
            <person name="Daniel R."/>
        </authorList>
    </citation>
    <scope>NUCLEOTIDE SEQUENCE</scope>
</reference>
<dbReference type="SMART" id="SM00421">
    <property type="entry name" value="HTH_LUXR"/>
    <property type="match status" value="1"/>
</dbReference>
<feature type="domain" description="Response regulatory" evidence="4">
    <location>
        <begin position="4"/>
        <end position="120"/>
    </location>
</feature>
<keyword evidence="1" id="KW-0597">Phosphoprotein</keyword>
<dbReference type="InterPro" id="IPR000792">
    <property type="entry name" value="Tscrpt_reg_LuxR_C"/>
</dbReference>
<dbReference type="Pfam" id="PF00072">
    <property type="entry name" value="Response_reg"/>
    <property type="match status" value="1"/>
</dbReference>
<dbReference type="PRINTS" id="PR00038">
    <property type="entry name" value="HTHLUXR"/>
</dbReference>
<protein>
    <submittedName>
        <fullName evidence="5">Response regulator protein VraR</fullName>
    </submittedName>
</protein>
<dbReference type="GO" id="GO:0006355">
    <property type="term" value="P:regulation of DNA-templated transcription"/>
    <property type="evidence" value="ECO:0007669"/>
    <property type="project" value="InterPro"/>
</dbReference>
<dbReference type="CDD" id="cd17535">
    <property type="entry name" value="REC_NarL-like"/>
    <property type="match status" value="1"/>
</dbReference>
<sequence length="212" mass="22478">MTVLVLLADDHAMVRDGLKPFLAPLAPDLKILEAGDFPAVQDAVSRSKPDLAIIDLKMPGLGSIDDIGALKRHAPNMKLVVLSGSVDRADVVRAYELGLAGYLPKSLAGAAITHALQLVMSGEKHFPSAILMQAAEAPGSSLPSGSPFRVLSPRELDIVLHLVGGAPNKEIANRLGLTEITVKAHLRSVFRKMGVNNRTQLVVLAIEHGLKA</sequence>
<keyword evidence="2" id="KW-0238">DNA-binding</keyword>
<dbReference type="GO" id="GO:0000160">
    <property type="term" value="P:phosphorelay signal transduction system"/>
    <property type="evidence" value="ECO:0007669"/>
    <property type="project" value="InterPro"/>
</dbReference>
<organism evidence="5">
    <name type="scientific">mine drainage metagenome</name>
    <dbReference type="NCBI Taxonomy" id="410659"/>
    <lineage>
        <taxon>unclassified sequences</taxon>
        <taxon>metagenomes</taxon>
        <taxon>ecological metagenomes</taxon>
    </lineage>
</organism>
<dbReference type="SMART" id="SM00448">
    <property type="entry name" value="REC"/>
    <property type="match status" value="1"/>
</dbReference>
<dbReference type="Gene3D" id="3.40.50.2300">
    <property type="match status" value="1"/>
</dbReference>
<name>A0A1J5QWI0_9ZZZZ</name>
<comment type="caution">
    <text evidence="5">The sequence shown here is derived from an EMBL/GenBank/DDBJ whole genome shotgun (WGS) entry which is preliminary data.</text>
</comment>
<feature type="domain" description="HTH luxR-type" evidence="3">
    <location>
        <begin position="144"/>
        <end position="209"/>
    </location>
</feature>
<dbReference type="PROSITE" id="PS00622">
    <property type="entry name" value="HTH_LUXR_1"/>
    <property type="match status" value="1"/>
</dbReference>
<evidence type="ECO:0000259" key="4">
    <source>
        <dbReference type="PROSITE" id="PS50110"/>
    </source>
</evidence>
<dbReference type="InterPro" id="IPR039420">
    <property type="entry name" value="WalR-like"/>
</dbReference>
<dbReference type="InterPro" id="IPR058245">
    <property type="entry name" value="NreC/VraR/RcsB-like_REC"/>
</dbReference>
<evidence type="ECO:0000259" key="3">
    <source>
        <dbReference type="PROSITE" id="PS50043"/>
    </source>
</evidence>
<evidence type="ECO:0000256" key="1">
    <source>
        <dbReference type="ARBA" id="ARBA00022553"/>
    </source>
</evidence>